<name>A0A3P7MGG9_CYLGO</name>
<proteinExistence type="predicted"/>
<dbReference type="AlphaFoldDB" id="A0A3P7MGG9"/>
<keyword evidence="2" id="KW-1185">Reference proteome</keyword>
<organism evidence="1 2">
    <name type="scientific">Cylicostephanus goldi</name>
    <name type="common">Nematode worm</name>
    <dbReference type="NCBI Taxonomy" id="71465"/>
    <lineage>
        <taxon>Eukaryota</taxon>
        <taxon>Metazoa</taxon>
        <taxon>Ecdysozoa</taxon>
        <taxon>Nematoda</taxon>
        <taxon>Chromadorea</taxon>
        <taxon>Rhabditida</taxon>
        <taxon>Rhabditina</taxon>
        <taxon>Rhabditomorpha</taxon>
        <taxon>Strongyloidea</taxon>
        <taxon>Strongylidae</taxon>
        <taxon>Cylicostephanus</taxon>
    </lineage>
</organism>
<sequence>MVRHTERNRDLAVNTANTVYTEQGGICVVLHPARRNIAQMGDQDRGKRHSMALVGLHSAFYWDYATWFEHNTELVIYHAYCRATECVTLTDVWDGTMTCDSA</sequence>
<gene>
    <name evidence="1" type="ORF">CGOC_LOCUS9358</name>
</gene>
<protein>
    <submittedName>
        <fullName evidence="1">Uncharacterized protein</fullName>
    </submittedName>
</protein>
<reference evidence="1 2" key="1">
    <citation type="submission" date="2018-11" db="EMBL/GenBank/DDBJ databases">
        <authorList>
            <consortium name="Pathogen Informatics"/>
        </authorList>
    </citation>
    <scope>NUCLEOTIDE SEQUENCE [LARGE SCALE GENOMIC DNA]</scope>
</reference>
<evidence type="ECO:0000313" key="1">
    <source>
        <dbReference type="EMBL" id="VDN22643.1"/>
    </source>
</evidence>
<accession>A0A3P7MGG9</accession>
<evidence type="ECO:0000313" key="2">
    <source>
        <dbReference type="Proteomes" id="UP000271889"/>
    </source>
</evidence>
<dbReference type="EMBL" id="UYRV01106670">
    <property type="protein sequence ID" value="VDN22643.1"/>
    <property type="molecule type" value="Genomic_DNA"/>
</dbReference>
<dbReference type="Proteomes" id="UP000271889">
    <property type="component" value="Unassembled WGS sequence"/>
</dbReference>